<keyword evidence="7" id="KW-1133">Transmembrane helix</keyword>
<sequence>MKPWWKRKESGSLLGMKILFFTYRWLGRWVFVSLLWPVIVYFFVTGISARKASLAFLQQVDSAKALGVSSKMGMLRLSLKQFFTFGDLMLDKLAVWFGCLDVPVHTHGFDALKALIAEGTGGIIFVSHLGNTEISMALAERWGVAKVNAMVHTQHAEKFNAMLADVSGEHSVNLIQVQEINPATAMLLDEKLQRGEVVAIAADRTAVVDPSSGVKPRNIYANFLGKPAPFPMGPFVLSALLKRPVFFLCSVKSADRYDIYLEKFSDQIVMQRKAREASLQPYVQQYADRLGDFAQRYPLQWGNFYDFWQAEDIASR</sequence>
<comment type="caution">
    <text evidence="8">The sequence shown here is derived from an EMBL/GenBank/DDBJ whole genome shotgun (WGS) entry which is preliminary data.</text>
</comment>
<evidence type="ECO:0000256" key="1">
    <source>
        <dbReference type="ARBA" id="ARBA00004533"/>
    </source>
</evidence>
<organism evidence="8 9">
    <name type="scientific">Simiduia curdlanivorans</name>
    <dbReference type="NCBI Taxonomy" id="1492769"/>
    <lineage>
        <taxon>Bacteria</taxon>
        <taxon>Pseudomonadati</taxon>
        <taxon>Pseudomonadota</taxon>
        <taxon>Gammaproteobacteria</taxon>
        <taxon>Cellvibrionales</taxon>
        <taxon>Cellvibrionaceae</taxon>
        <taxon>Simiduia</taxon>
    </lineage>
</organism>
<feature type="transmembrane region" description="Helical" evidence="7">
    <location>
        <begin position="21"/>
        <end position="44"/>
    </location>
</feature>
<dbReference type="CDD" id="cd07984">
    <property type="entry name" value="LPLAT_LABLAT-like"/>
    <property type="match status" value="1"/>
</dbReference>
<evidence type="ECO:0000256" key="5">
    <source>
        <dbReference type="ARBA" id="ARBA00023136"/>
    </source>
</evidence>
<dbReference type="RefSeq" id="WP_290265341.1">
    <property type="nucleotide sequence ID" value="NZ_JAUFQG010000006.1"/>
</dbReference>
<evidence type="ECO:0000256" key="2">
    <source>
        <dbReference type="ARBA" id="ARBA00022475"/>
    </source>
</evidence>
<keyword evidence="3" id="KW-0997">Cell inner membrane</keyword>
<dbReference type="PANTHER" id="PTHR30606:SF9">
    <property type="entry name" value="LIPID A BIOSYNTHESIS LAUROYLTRANSFERASE"/>
    <property type="match status" value="1"/>
</dbReference>
<keyword evidence="9" id="KW-1185">Reference proteome</keyword>
<name>A0ABV8V549_9GAMM</name>
<evidence type="ECO:0000256" key="7">
    <source>
        <dbReference type="SAM" id="Phobius"/>
    </source>
</evidence>
<keyword evidence="7" id="KW-0812">Transmembrane</keyword>
<reference evidence="9" key="1">
    <citation type="journal article" date="2019" name="Int. J. Syst. Evol. Microbiol.">
        <title>The Global Catalogue of Microorganisms (GCM) 10K type strain sequencing project: providing services to taxonomists for standard genome sequencing and annotation.</title>
        <authorList>
            <consortium name="The Broad Institute Genomics Platform"/>
            <consortium name="The Broad Institute Genome Sequencing Center for Infectious Disease"/>
            <person name="Wu L."/>
            <person name="Ma J."/>
        </authorList>
    </citation>
    <scope>NUCLEOTIDE SEQUENCE [LARGE SCALE GENOMIC DNA]</scope>
    <source>
        <strain evidence="9">CECT 8570</strain>
    </source>
</reference>
<keyword evidence="4" id="KW-0808">Transferase</keyword>
<dbReference type="Proteomes" id="UP001595840">
    <property type="component" value="Unassembled WGS sequence"/>
</dbReference>
<dbReference type="PANTHER" id="PTHR30606">
    <property type="entry name" value="LIPID A BIOSYNTHESIS LAUROYL ACYLTRANSFERASE"/>
    <property type="match status" value="1"/>
</dbReference>
<accession>A0ABV8V549</accession>
<proteinExistence type="predicted"/>
<dbReference type="InterPro" id="IPR004960">
    <property type="entry name" value="LipA_acyltrans"/>
</dbReference>
<keyword evidence="2" id="KW-1003">Cell membrane</keyword>
<evidence type="ECO:0000313" key="9">
    <source>
        <dbReference type="Proteomes" id="UP001595840"/>
    </source>
</evidence>
<protein>
    <recommendedName>
        <fullName evidence="10">Acyltransferase</fullName>
    </recommendedName>
</protein>
<evidence type="ECO:0008006" key="10">
    <source>
        <dbReference type="Google" id="ProtNLM"/>
    </source>
</evidence>
<evidence type="ECO:0000256" key="4">
    <source>
        <dbReference type="ARBA" id="ARBA00022679"/>
    </source>
</evidence>
<evidence type="ECO:0000256" key="6">
    <source>
        <dbReference type="ARBA" id="ARBA00023315"/>
    </source>
</evidence>
<keyword evidence="5 7" id="KW-0472">Membrane</keyword>
<comment type="subcellular location">
    <subcellularLocation>
        <location evidence="1">Cell inner membrane</location>
    </subcellularLocation>
</comment>
<gene>
    <name evidence="8" type="ORF">ACFOX3_11770</name>
</gene>
<evidence type="ECO:0000313" key="8">
    <source>
        <dbReference type="EMBL" id="MFC4362983.1"/>
    </source>
</evidence>
<keyword evidence="6" id="KW-0012">Acyltransferase</keyword>
<evidence type="ECO:0000256" key="3">
    <source>
        <dbReference type="ARBA" id="ARBA00022519"/>
    </source>
</evidence>
<dbReference type="EMBL" id="JBHSCX010000014">
    <property type="protein sequence ID" value="MFC4362983.1"/>
    <property type="molecule type" value="Genomic_DNA"/>
</dbReference>